<dbReference type="Proteomes" id="UP001204798">
    <property type="component" value="Unassembled WGS sequence"/>
</dbReference>
<evidence type="ECO:0000313" key="2">
    <source>
        <dbReference type="Proteomes" id="UP001204798"/>
    </source>
</evidence>
<dbReference type="InterPro" id="IPR046666">
    <property type="entry name" value="DUF6775"/>
</dbReference>
<proteinExistence type="predicted"/>
<keyword evidence="2" id="KW-1185">Reference proteome</keyword>
<organism evidence="1 2">
    <name type="scientific">Candidatus Fervidibacter sacchari</name>
    <dbReference type="NCBI Taxonomy" id="1448929"/>
    <lineage>
        <taxon>Bacteria</taxon>
        <taxon>Candidatus Fervidibacterota</taxon>
        <taxon>Candidatus Fervidibacter</taxon>
    </lineage>
</organism>
<dbReference type="Pfam" id="PF20565">
    <property type="entry name" value="DUF6775"/>
    <property type="match status" value="1"/>
</dbReference>
<reference evidence="1 2" key="1">
    <citation type="submission" date="2022-08" db="EMBL/GenBank/DDBJ databases">
        <title>Bacterial and archaeal communities from various locations to study Microbial Dark Matter (Phase II).</title>
        <authorList>
            <person name="Stepanauskas R."/>
        </authorList>
    </citation>
    <scope>NUCLEOTIDE SEQUENCE [LARGE SCALE GENOMIC DNA]</scope>
    <source>
        <strain evidence="1 2">PD1</strain>
    </source>
</reference>
<evidence type="ECO:0000313" key="1">
    <source>
        <dbReference type="EMBL" id="MCS3919174.1"/>
    </source>
</evidence>
<protein>
    <submittedName>
        <fullName evidence="1">Uncharacterized protein</fullName>
    </submittedName>
</protein>
<dbReference type="RefSeq" id="WP_259095361.1">
    <property type="nucleotide sequence ID" value="NZ_CP130454.1"/>
</dbReference>
<comment type="caution">
    <text evidence="1">The sequence shown here is derived from an EMBL/GenBank/DDBJ whole genome shotgun (WGS) entry which is preliminary data.</text>
</comment>
<gene>
    <name evidence="1" type="ORF">M2350_001574</name>
</gene>
<sequence>MLLPESKSEFRFRCDLYDDPFTPTFSLNEVADYLRTKLPTVQIFTHGELVTEKLSKAQGDEREALLQRLAIGFAKARVHDPFKPVEEREPLYGEIAYERRRLATRGEAKGVVYDGFMVQELLAGLFDREELNRWSLPLVFTNQLLATFDESDHRYHLRTVILGYPAIVSTTGLVEAPAKPREFYLAREQFRAMGLDAISPVLAAELRDRCLLPNDERLTEVAKGYALQAVFYALFGEAFCNDKDCRLYNAHWQEEMLHAQLNGAYDLCPRHEGMLQNLGSKQ</sequence>
<name>A0ABT2EMJ2_9BACT</name>
<dbReference type="EMBL" id="JANUCP010000002">
    <property type="protein sequence ID" value="MCS3919174.1"/>
    <property type="molecule type" value="Genomic_DNA"/>
</dbReference>
<accession>A0ABT2EMJ2</accession>